<feature type="repeat" description="ANK" evidence="3">
    <location>
        <begin position="14"/>
        <end position="46"/>
    </location>
</feature>
<evidence type="ECO:0000256" key="1">
    <source>
        <dbReference type="ARBA" id="ARBA00022737"/>
    </source>
</evidence>
<dbReference type="SUPFAM" id="SSF48403">
    <property type="entry name" value="Ankyrin repeat"/>
    <property type="match status" value="1"/>
</dbReference>
<evidence type="ECO:0000313" key="4">
    <source>
        <dbReference type="EMBL" id="KAL3405525.1"/>
    </source>
</evidence>
<protein>
    <submittedName>
        <fullName evidence="4">Uncharacterized protein</fullName>
    </submittedName>
</protein>
<keyword evidence="1" id="KW-0677">Repeat</keyword>
<accession>A0ABD2XJP7</accession>
<dbReference type="InterPro" id="IPR036770">
    <property type="entry name" value="Ankyrin_rpt-contain_sf"/>
</dbReference>
<dbReference type="InterPro" id="IPR002110">
    <property type="entry name" value="Ankyrin_rpt"/>
</dbReference>
<dbReference type="SMART" id="SM00248">
    <property type="entry name" value="ANK"/>
    <property type="match status" value="8"/>
</dbReference>
<organism evidence="4 5">
    <name type="scientific">Trichogramma kaykai</name>
    <dbReference type="NCBI Taxonomy" id="54128"/>
    <lineage>
        <taxon>Eukaryota</taxon>
        <taxon>Metazoa</taxon>
        <taxon>Ecdysozoa</taxon>
        <taxon>Arthropoda</taxon>
        <taxon>Hexapoda</taxon>
        <taxon>Insecta</taxon>
        <taxon>Pterygota</taxon>
        <taxon>Neoptera</taxon>
        <taxon>Endopterygota</taxon>
        <taxon>Hymenoptera</taxon>
        <taxon>Apocrita</taxon>
        <taxon>Proctotrupomorpha</taxon>
        <taxon>Chalcidoidea</taxon>
        <taxon>Trichogrammatidae</taxon>
        <taxon>Trichogramma</taxon>
    </lineage>
</organism>
<sequence>MLRRGADPNLANKEGLTSLHMICEKGNDDISEILLRSFFETNDANHRTVEIDAQDGQGETPLHYVLSRNFKKATELLLKKGANPNVASQKGSTPLHTICHRWKDDELVILLKLFFKINDELQQTIQIDAQDTEGRTPLHLAADNELRQVTEWLLRRGSNLNLADKDGLTPLHLICQRGFDHDKVKFLKKLFKIYDTNYRTIQIDVQASGGRTPLHFAIDCDHPKTAEILMSRDANPNLANVEGSTALHVICTRYLDDEFVKTFLKINDDIQQTVQVDARDKLGRTALQMAVAYLKPKTVDVLLNYGADLFGFIFPAESHIHEHLKIVEDAHEFQMERASSALACIEHLEKKGFELTRSDALTIMKIFGKYELFQKSGDHEFWLKYEYFEWETTKKLMLIPSLSLYDLTRSLRPEEAEKVLTYKDYFEFMRASDYYLVPKGPCRPCVAYLCEIMSKGFFRRWALQFFLSLTHYQLTNSLLLQNHRPVEKRGIVQNMSGSRNRYEQIEPKCVTPFTKIL</sequence>
<proteinExistence type="predicted"/>
<comment type="caution">
    <text evidence="4">The sequence shown here is derived from an EMBL/GenBank/DDBJ whole genome shotgun (WGS) entry which is preliminary data.</text>
</comment>
<dbReference type="PROSITE" id="PS50088">
    <property type="entry name" value="ANK_REPEAT"/>
    <property type="match status" value="5"/>
</dbReference>
<evidence type="ECO:0000256" key="2">
    <source>
        <dbReference type="ARBA" id="ARBA00023043"/>
    </source>
</evidence>
<gene>
    <name evidence="4" type="ORF">TKK_001915</name>
</gene>
<dbReference type="AlphaFoldDB" id="A0ABD2XJP7"/>
<keyword evidence="2 3" id="KW-0040">ANK repeat</keyword>
<dbReference type="PANTHER" id="PTHR24126:SF14">
    <property type="entry name" value="ANK_REP_REGION DOMAIN-CONTAINING PROTEIN"/>
    <property type="match status" value="1"/>
</dbReference>
<feature type="repeat" description="ANK" evidence="3">
    <location>
        <begin position="57"/>
        <end position="89"/>
    </location>
</feature>
<evidence type="ECO:0000313" key="5">
    <source>
        <dbReference type="Proteomes" id="UP001627154"/>
    </source>
</evidence>
<dbReference type="EMBL" id="JBJJXI010000020">
    <property type="protein sequence ID" value="KAL3405525.1"/>
    <property type="molecule type" value="Genomic_DNA"/>
</dbReference>
<dbReference type="PANTHER" id="PTHR24126">
    <property type="entry name" value="ANKYRIN REPEAT, PH AND SEC7 DOMAIN CONTAINING PROTEIN SECG-RELATED"/>
    <property type="match status" value="1"/>
</dbReference>
<dbReference type="Gene3D" id="1.25.40.20">
    <property type="entry name" value="Ankyrin repeat-containing domain"/>
    <property type="match status" value="3"/>
</dbReference>
<name>A0ABD2XJP7_9HYME</name>
<feature type="repeat" description="ANK" evidence="3">
    <location>
        <begin position="133"/>
        <end position="165"/>
    </location>
</feature>
<feature type="repeat" description="ANK" evidence="3">
    <location>
        <begin position="209"/>
        <end position="241"/>
    </location>
</feature>
<dbReference type="PROSITE" id="PS50297">
    <property type="entry name" value="ANK_REP_REGION"/>
    <property type="match status" value="4"/>
</dbReference>
<feature type="repeat" description="ANK" evidence="3">
    <location>
        <begin position="282"/>
        <end position="309"/>
    </location>
</feature>
<keyword evidence="5" id="KW-1185">Reference proteome</keyword>
<dbReference type="Pfam" id="PF12796">
    <property type="entry name" value="Ank_2"/>
    <property type="match status" value="2"/>
</dbReference>
<evidence type="ECO:0000256" key="3">
    <source>
        <dbReference type="PROSITE-ProRule" id="PRU00023"/>
    </source>
</evidence>
<reference evidence="4 5" key="1">
    <citation type="journal article" date="2024" name="bioRxiv">
        <title>A reference genome for Trichogramma kaykai: A tiny desert-dwelling parasitoid wasp with competing sex-ratio distorters.</title>
        <authorList>
            <person name="Culotta J."/>
            <person name="Lindsey A.R."/>
        </authorList>
    </citation>
    <scope>NUCLEOTIDE SEQUENCE [LARGE SCALE GENOMIC DNA]</scope>
    <source>
        <strain evidence="4 5">KSX58</strain>
    </source>
</reference>
<dbReference type="Proteomes" id="UP001627154">
    <property type="component" value="Unassembled WGS sequence"/>
</dbReference>